<evidence type="ECO:0000256" key="9">
    <source>
        <dbReference type="ARBA" id="ARBA00022842"/>
    </source>
</evidence>
<evidence type="ECO:0000256" key="7">
    <source>
        <dbReference type="ARBA" id="ARBA00022777"/>
    </source>
</evidence>
<reference evidence="13 14" key="1">
    <citation type="journal article" date="2022" name="Nat. Ecol. Evol.">
        <title>A masculinizing supergene underlies an exaggerated male reproductive morph in a spider.</title>
        <authorList>
            <person name="Hendrickx F."/>
            <person name="De Corte Z."/>
            <person name="Sonet G."/>
            <person name="Van Belleghem S.M."/>
            <person name="Kostlbacher S."/>
            <person name="Vangestel C."/>
        </authorList>
    </citation>
    <scope>NUCLEOTIDE SEQUENCE [LARGE SCALE GENOMIC DNA]</scope>
    <source>
        <strain evidence="13">W744_W776</strain>
    </source>
</reference>
<dbReference type="GO" id="GO:0005737">
    <property type="term" value="C:cytoplasm"/>
    <property type="evidence" value="ECO:0007669"/>
    <property type="project" value="TreeGrafter"/>
</dbReference>
<dbReference type="PANTHER" id="PTHR14217">
    <property type="entry name" value="INOSITOL-TETRAKISPHOSPHATE 1-KINASE"/>
    <property type="match status" value="1"/>
</dbReference>
<dbReference type="SUPFAM" id="SSF56059">
    <property type="entry name" value="Glutathione synthetase ATP-binding domain-like"/>
    <property type="match status" value="1"/>
</dbReference>
<dbReference type="FunFam" id="3.30.470.20:FF:000047">
    <property type="entry name" value="Inositol-tetrakisphosphate 1-kinase 4"/>
    <property type="match status" value="1"/>
</dbReference>
<evidence type="ECO:0000256" key="10">
    <source>
        <dbReference type="SAM" id="MobiDB-lite"/>
    </source>
</evidence>
<dbReference type="Gene3D" id="3.40.50.11370">
    <property type="match status" value="1"/>
</dbReference>
<dbReference type="GO" id="GO:0052726">
    <property type="term" value="F:inositol-1,3,4-trisphosphate 5-kinase activity"/>
    <property type="evidence" value="ECO:0007669"/>
    <property type="project" value="InterPro"/>
</dbReference>
<evidence type="ECO:0000259" key="11">
    <source>
        <dbReference type="Pfam" id="PF05770"/>
    </source>
</evidence>
<evidence type="ECO:0000256" key="2">
    <source>
        <dbReference type="ARBA" id="ARBA00009601"/>
    </source>
</evidence>
<dbReference type="GO" id="GO:0032957">
    <property type="term" value="P:inositol trisphosphate metabolic process"/>
    <property type="evidence" value="ECO:0007669"/>
    <property type="project" value="InterPro"/>
</dbReference>
<evidence type="ECO:0000256" key="4">
    <source>
        <dbReference type="ARBA" id="ARBA00022679"/>
    </source>
</evidence>
<dbReference type="Pfam" id="PF05770">
    <property type="entry name" value="Ins134_P3_kin"/>
    <property type="match status" value="1"/>
</dbReference>
<dbReference type="FunFam" id="3.30.1490.220:FF:000002">
    <property type="entry name" value="Inositol-tetrakisphosphate 1-kinase"/>
    <property type="match status" value="1"/>
</dbReference>
<feature type="region of interest" description="Disordered" evidence="10">
    <location>
        <begin position="414"/>
        <end position="438"/>
    </location>
</feature>
<dbReference type="AlphaFoldDB" id="A0AAV6VDB2"/>
<dbReference type="InterPro" id="IPR040464">
    <property type="entry name" value="InsP(3)kin_ATP-grasp"/>
</dbReference>
<organism evidence="13 14">
    <name type="scientific">Oedothorax gibbosus</name>
    <dbReference type="NCBI Taxonomy" id="931172"/>
    <lineage>
        <taxon>Eukaryota</taxon>
        <taxon>Metazoa</taxon>
        <taxon>Ecdysozoa</taxon>
        <taxon>Arthropoda</taxon>
        <taxon>Chelicerata</taxon>
        <taxon>Arachnida</taxon>
        <taxon>Araneae</taxon>
        <taxon>Araneomorphae</taxon>
        <taxon>Entelegynae</taxon>
        <taxon>Araneoidea</taxon>
        <taxon>Linyphiidae</taxon>
        <taxon>Erigoninae</taxon>
        <taxon>Oedothorax</taxon>
    </lineage>
</organism>
<dbReference type="InterPro" id="IPR041429">
    <property type="entry name" value="ITPK1_N"/>
</dbReference>
<evidence type="ECO:0000313" key="13">
    <source>
        <dbReference type="EMBL" id="KAG8193681.1"/>
    </source>
</evidence>
<keyword evidence="7" id="KW-0418">Kinase</keyword>
<dbReference type="GO" id="GO:0000287">
    <property type="term" value="F:magnesium ion binding"/>
    <property type="evidence" value="ECO:0007669"/>
    <property type="project" value="InterPro"/>
</dbReference>
<feature type="domain" description="Inositol 1,3,4-trisphosphate 5/6-kinase ATP-grasp" evidence="11">
    <location>
        <begin position="125"/>
        <end position="320"/>
    </location>
</feature>
<evidence type="ECO:0000256" key="1">
    <source>
        <dbReference type="ARBA" id="ARBA00001946"/>
    </source>
</evidence>
<keyword evidence="9" id="KW-0460">Magnesium</keyword>
<sequence length="467" mass="52663">MSSLPRRRVGYWWSEKKSRKINSSELAEVCRAAGLDLVKLDLDRPFEEQGPFNAIVHKLSDVIVKGKKGDLQSKLICESFQKYVDSHPSMVVIDPLPNIENVLDRYRQYKIVDESEICDKVFVSDDIFIPAFVELLSMNVPENLAKMKSAGIEFPIVCKPSMAHGSTLSHQMCLIFNEEGLKDINPPCVVQSFVNHNAVLYKLFVIGNEYFVIERPSLKNFSASERKTIFFDGNEISKPNSSSELTELDDNESYTPMIWPEKEKLDLIVKVLHKRVGLNLLGIDIVVDNRTGHYAIIDTNVFPGYSEADNFYYLLTNLIVKNIEAKESGCQESTFVPTLINHLSTPVLRINAMEKKFNFPLNGLQYSEESSQSQVFTTSECFCCPITGACRNSEKAKNPSEVSRHLNGQILEKPSNQLFQKNGAQEDSGVETSDSCDEKKNKHCHRTVKHQHSKLSTSGCSTVMDSV</sequence>
<dbReference type="EMBL" id="JAFNEN010000116">
    <property type="protein sequence ID" value="KAG8193681.1"/>
    <property type="molecule type" value="Genomic_DNA"/>
</dbReference>
<comment type="caution">
    <text evidence="13">The sequence shown here is derived from an EMBL/GenBank/DDBJ whole genome shotgun (WGS) entry which is preliminary data.</text>
</comment>
<keyword evidence="4" id="KW-0808">Transferase</keyword>
<dbReference type="Proteomes" id="UP000827092">
    <property type="component" value="Unassembled WGS sequence"/>
</dbReference>
<evidence type="ECO:0000259" key="12">
    <source>
        <dbReference type="Pfam" id="PF17927"/>
    </source>
</evidence>
<comment type="subunit">
    <text evidence="3">Monomer.</text>
</comment>
<evidence type="ECO:0000256" key="5">
    <source>
        <dbReference type="ARBA" id="ARBA00022723"/>
    </source>
</evidence>
<dbReference type="GO" id="GO:0047325">
    <property type="term" value="F:inositol-3,4,5,6-tetrakisphosphate 1-kinase activity"/>
    <property type="evidence" value="ECO:0007669"/>
    <property type="project" value="InterPro"/>
</dbReference>
<evidence type="ECO:0000256" key="3">
    <source>
        <dbReference type="ARBA" id="ARBA00011245"/>
    </source>
</evidence>
<dbReference type="GO" id="GO:0052725">
    <property type="term" value="F:inositol-1,3,4-trisphosphate 6-kinase activity"/>
    <property type="evidence" value="ECO:0007669"/>
    <property type="project" value="InterPro"/>
</dbReference>
<gene>
    <name evidence="13" type="ORF">JTE90_024043</name>
</gene>
<proteinExistence type="inferred from homology"/>
<keyword evidence="14" id="KW-1185">Reference proteome</keyword>
<dbReference type="InterPro" id="IPR008656">
    <property type="entry name" value="Inositol_tetrakis-P_1-kinase"/>
</dbReference>
<dbReference type="Pfam" id="PF17927">
    <property type="entry name" value="Ins134_P3_kin_N"/>
    <property type="match status" value="1"/>
</dbReference>
<dbReference type="Gene3D" id="3.30.1490.220">
    <property type="match status" value="1"/>
</dbReference>
<accession>A0AAV6VDB2</accession>
<evidence type="ECO:0008006" key="15">
    <source>
        <dbReference type="Google" id="ProtNLM"/>
    </source>
</evidence>
<comment type="cofactor">
    <cofactor evidence="1">
        <name>Mg(2+)</name>
        <dbReference type="ChEBI" id="CHEBI:18420"/>
    </cofactor>
</comment>
<dbReference type="PANTHER" id="PTHR14217:SF1">
    <property type="entry name" value="INOSITOL-TETRAKISPHOSPHATE 1-KINASE"/>
    <property type="match status" value="1"/>
</dbReference>
<keyword evidence="8" id="KW-0067">ATP-binding</keyword>
<evidence type="ECO:0000313" key="14">
    <source>
        <dbReference type="Proteomes" id="UP000827092"/>
    </source>
</evidence>
<comment type="similarity">
    <text evidence="2">Belongs to the ITPK1 family.</text>
</comment>
<feature type="domain" description="Inositol-tetrakisphosphate 1-kinase N-terminal" evidence="12">
    <location>
        <begin position="8"/>
        <end position="99"/>
    </location>
</feature>
<keyword evidence="5" id="KW-0479">Metal-binding</keyword>
<keyword evidence="6" id="KW-0547">Nucleotide-binding</keyword>
<dbReference type="GO" id="GO:0005524">
    <property type="term" value="F:ATP binding"/>
    <property type="evidence" value="ECO:0007669"/>
    <property type="project" value="UniProtKB-KW"/>
</dbReference>
<evidence type="ECO:0000256" key="8">
    <source>
        <dbReference type="ARBA" id="ARBA00022840"/>
    </source>
</evidence>
<name>A0AAV6VDB2_9ARAC</name>
<protein>
    <recommendedName>
        <fullName evidence="15">Inositol-tetrakisphosphate 1-kinase</fullName>
    </recommendedName>
</protein>
<feature type="compositionally biased region" description="Polar residues" evidence="10">
    <location>
        <begin position="414"/>
        <end position="433"/>
    </location>
</feature>
<evidence type="ECO:0000256" key="6">
    <source>
        <dbReference type="ARBA" id="ARBA00022741"/>
    </source>
</evidence>